<gene>
    <name evidence="3" type="ORF">J2Z37_004836</name>
</gene>
<feature type="compositionally biased region" description="Basic and acidic residues" evidence="1">
    <location>
        <begin position="23"/>
        <end position="32"/>
    </location>
</feature>
<dbReference type="InterPro" id="IPR024596">
    <property type="entry name" value="RNApol_su_b/EpuA"/>
</dbReference>
<comment type="caution">
    <text evidence="3">The sequence shown here is derived from an EMBL/GenBank/DDBJ whole genome shotgun (WGS) entry which is preliminary data.</text>
</comment>
<accession>A0ABS4GX22</accession>
<keyword evidence="2" id="KW-1133">Transmembrane helix</keyword>
<evidence type="ECO:0000256" key="1">
    <source>
        <dbReference type="SAM" id="MobiDB-lite"/>
    </source>
</evidence>
<organism evidence="3 4">
    <name type="scientific">Ammoniphilus resinae</name>
    <dbReference type="NCBI Taxonomy" id="861532"/>
    <lineage>
        <taxon>Bacteria</taxon>
        <taxon>Bacillati</taxon>
        <taxon>Bacillota</taxon>
        <taxon>Bacilli</taxon>
        <taxon>Bacillales</taxon>
        <taxon>Paenibacillaceae</taxon>
        <taxon>Aneurinibacillus group</taxon>
        <taxon>Ammoniphilus</taxon>
    </lineage>
</organism>
<keyword evidence="2" id="KW-0472">Membrane</keyword>
<keyword evidence="2" id="KW-0812">Transmembrane</keyword>
<evidence type="ECO:0000313" key="3">
    <source>
        <dbReference type="EMBL" id="MBP1934816.1"/>
    </source>
</evidence>
<name>A0ABS4GX22_9BACL</name>
<evidence type="ECO:0000313" key="4">
    <source>
        <dbReference type="Proteomes" id="UP001519343"/>
    </source>
</evidence>
<dbReference type="EMBL" id="JAGGKT010000028">
    <property type="protein sequence ID" value="MBP1934816.1"/>
    <property type="molecule type" value="Genomic_DNA"/>
</dbReference>
<proteinExistence type="predicted"/>
<dbReference type="RefSeq" id="WP_209812794.1">
    <property type="nucleotide sequence ID" value="NZ_JAGGKT010000028.1"/>
</dbReference>
<evidence type="ECO:0000256" key="2">
    <source>
        <dbReference type="SAM" id="Phobius"/>
    </source>
</evidence>
<feature type="transmembrane region" description="Helical" evidence="2">
    <location>
        <begin position="37"/>
        <end position="63"/>
    </location>
</feature>
<sequence length="88" mass="10096">MAEQEFTTHNENEQPKRRRTRERKRESKRKEGKSFPWYGKLGVAVVLIGLSLLIGLGVGYSVVGDGQLGDAFSFQTYKHMYDLVFTIK</sequence>
<evidence type="ECO:0008006" key="5">
    <source>
        <dbReference type="Google" id="ProtNLM"/>
    </source>
</evidence>
<reference evidence="3 4" key="1">
    <citation type="submission" date="2021-03" db="EMBL/GenBank/DDBJ databases">
        <title>Genomic Encyclopedia of Type Strains, Phase IV (KMG-IV): sequencing the most valuable type-strain genomes for metagenomic binning, comparative biology and taxonomic classification.</title>
        <authorList>
            <person name="Goeker M."/>
        </authorList>
    </citation>
    <scope>NUCLEOTIDE SEQUENCE [LARGE SCALE GENOMIC DNA]</scope>
    <source>
        <strain evidence="3 4">DSM 24738</strain>
    </source>
</reference>
<protein>
    <recommendedName>
        <fullName evidence="5">DNA-directed RNA polymerase subunit beta</fullName>
    </recommendedName>
</protein>
<keyword evidence="4" id="KW-1185">Reference proteome</keyword>
<dbReference type="Pfam" id="PF11772">
    <property type="entry name" value="EpuA"/>
    <property type="match status" value="1"/>
</dbReference>
<feature type="region of interest" description="Disordered" evidence="1">
    <location>
        <begin position="1"/>
        <end position="32"/>
    </location>
</feature>
<dbReference type="Proteomes" id="UP001519343">
    <property type="component" value="Unassembled WGS sequence"/>
</dbReference>
<feature type="compositionally biased region" description="Basic and acidic residues" evidence="1">
    <location>
        <begin position="1"/>
        <end position="15"/>
    </location>
</feature>